<reference evidence="2" key="1">
    <citation type="submission" date="2020-05" db="EMBL/GenBank/DDBJ databases">
        <title>Mycena genomes resolve the evolution of fungal bioluminescence.</title>
        <authorList>
            <person name="Tsai I.J."/>
        </authorList>
    </citation>
    <scope>NUCLEOTIDE SEQUENCE</scope>
    <source>
        <strain evidence="2">CCC161011</strain>
    </source>
</reference>
<feature type="transmembrane region" description="Helical" evidence="1">
    <location>
        <begin position="44"/>
        <end position="68"/>
    </location>
</feature>
<dbReference type="EMBL" id="JACAZI010000001">
    <property type="protein sequence ID" value="KAF7371779.1"/>
    <property type="molecule type" value="Genomic_DNA"/>
</dbReference>
<dbReference type="AlphaFoldDB" id="A0A8H6Z718"/>
<dbReference type="Proteomes" id="UP000620124">
    <property type="component" value="Unassembled WGS sequence"/>
</dbReference>
<accession>A0A8H6Z718</accession>
<comment type="caution">
    <text evidence="2">The sequence shown here is derived from an EMBL/GenBank/DDBJ whole genome shotgun (WGS) entry which is preliminary data.</text>
</comment>
<evidence type="ECO:0000256" key="1">
    <source>
        <dbReference type="SAM" id="Phobius"/>
    </source>
</evidence>
<keyword evidence="1" id="KW-0812">Transmembrane</keyword>
<keyword evidence="3" id="KW-1185">Reference proteome</keyword>
<evidence type="ECO:0000313" key="2">
    <source>
        <dbReference type="EMBL" id="KAF7371779.1"/>
    </source>
</evidence>
<keyword evidence="1" id="KW-1133">Transmembrane helix</keyword>
<feature type="transmembrane region" description="Helical" evidence="1">
    <location>
        <begin position="74"/>
        <end position="96"/>
    </location>
</feature>
<keyword evidence="1" id="KW-0472">Membrane</keyword>
<name>A0A8H6Z718_9AGAR</name>
<protein>
    <submittedName>
        <fullName evidence="2">Uncharacterized protein</fullName>
    </submittedName>
</protein>
<proteinExistence type="predicted"/>
<sequence>MSYLHIGAICSNELVYFMLLVASLIGMLGALSDNRGQVQRFNNILKFHLLASICLGIFLLFVTFHIPGISQRPIQVATVALLLIMWAIEILGLLIIKQFLSLGILRISGWWDTVELSSN</sequence>
<organism evidence="2 3">
    <name type="scientific">Mycena venus</name>
    <dbReference type="NCBI Taxonomy" id="2733690"/>
    <lineage>
        <taxon>Eukaryota</taxon>
        <taxon>Fungi</taxon>
        <taxon>Dikarya</taxon>
        <taxon>Basidiomycota</taxon>
        <taxon>Agaricomycotina</taxon>
        <taxon>Agaricomycetes</taxon>
        <taxon>Agaricomycetidae</taxon>
        <taxon>Agaricales</taxon>
        <taxon>Marasmiineae</taxon>
        <taxon>Mycenaceae</taxon>
        <taxon>Mycena</taxon>
    </lineage>
</organism>
<feature type="transmembrane region" description="Helical" evidence="1">
    <location>
        <begin position="14"/>
        <end position="32"/>
    </location>
</feature>
<gene>
    <name evidence="2" type="ORF">MVEN_00034500</name>
</gene>
<evidence type="ECO:0000313" key="3">
    <source>
        <dbReference type="Proteomes" id="UP000620124"/>
    </source>
</evidence>